<organism evidence="1 2">
    <name type="scientific">Clonorchis sinensis</name>
    <name type="common">Chinese liver fluke</name>
    <dbReference type="NCBI Taxonomy" id="79923"/>
    <lineage>
        <taxon>Eukaryota</taxon>
        <taxon>Metazoa</taxon>
        <taxon>Spiralia</taxon>
        <taxon>Lophotrochozoa</taxon>
        <taxon>Platyhelminthes</taxon>
        <taxon>Trematoda</taxon>
        <taxon>Digenea</taxon>
        <taxon>Opisthorchiida</taxon>
        <taxon>Opisthorchiata</taxon>
        <taxon>Opisthorchiidae</taxon>
        <taxon>Clonorchis</taxon>
    </lineage>
</organism>
<reference evidence="1 2" key="1">
    <citation type="journal article" date="2018" name="Biotechnol. Adv.">
        <title>Improved genomic resources and new bioinformatic workflow for the carcinogenic parasite Clonorchis sinensis: Biotechnological implications.</title>
        <authorList>
            <person name="Wang D."/>
            <person name="Korhonen P.K."/>
            <person name="Gasser R.B."/>
            <person name="Young N.D."/>
        </authorList>
    </citation>
    <scope>NUCLEOTIDE SEQUENCE [LARGE SCALE GENOMIC DNA]</scope>
    <source>
        <strain evidence="1">Cs-k2</strain>
    </source>
</reference>
<proteinExistence type="predicted"/>
<reference evidence="1 2" key="2">
    <citation type="journal article" date="2021" name="Genomics">
        <title>High-quality reference genome for Clonorchis sinensis.</title>
        <authorList>
            <person name="Young N.D."/>
            <person name="Stroehlein A.J."/>
            <person name="Kinkar L."/>
            <person name="Wang T."/>
            <person name="Sohn W.M."/>
            <person name="Chang B.C.H."/>
            <person name="Kaur P."/>
            <person name="Weisz D."/>
            <person name="Dudchenko O."/>
            <person name="Aiden E.L."/>
            <person name="Korhonen P.K."/>
            <person name="Gasser R.B."/>
        </authorList>
    </citation>
    <scope>NUCLEOTIDE SEQUENCE [LARGE SCALE GENOMIC DNA]</scope>
    <source>
        <strain evidence="1">Cs-k2</strain>
    </source>
</reference>
<name>A0A3R7JG32_CLOSI</name>
<evidence type="ECO:0000313" key="1">
    <source>
        <dbReference type="EMBL" id="KAG5454637.1"/>
    </source>
</evidence>
<accession>A0A3R7JG32</accession>
<comment type="caution">
    <text evidence="1">The sequence shown here is derived from an EMBL/GenBank/DDBJ whole genome shotgun (WGS) entry which is preliminary data.</text>
</comment>
<keyword evidence="2" id="KW-1185">Reference proteome</keyword>
<dbReference type="EMBL" id="NIRI02000005">
    <property type="protein sequence ID" value="KAG5454637.1"/>
    <property type="molecule type" value="Genomic_DNA"/>
</dbReference>
<dbReference type="AlphaFoldDB" id="A0A3R7JG32"/>
<protein>
    <submittedName>
        <fullName evidence="1">Uncharacterized protein</fullName>
    </submittedName>
</protein>
<gene>
    <name evidence="1" type="ORF">CSKR_106028</name>
</gene>
<dbReference type="InParanoid" id="A0A3R7JG32"/>
<evidence type="ECO:0000313" key="2">
    <source>
        <dbReference type="Proteomes" id="UP000286415"/>
    </source>
</evidence>
<sequence>MDIENNGTETTVYRKRGDMAQWSERKSTEQKIRVSNPTPTSRLLLSRIGYPGSIPALVLPSDDVVNEHRRGIKAQRLLLYAPNNMDLR</sequence>
<dbReference type="Proteomes" id="UP000286415">
    <property type="component" value="Unassembled WGS sequence"/>
</dbReference>